<dbReference type="GO" id="GO:0005886">
    <property type="term" value="C:plasma membrane"/>
    <property type="evidence" value="ECO:0007669"/>
    <property type="project" value="UniProtKB-SubCell"/>
</dbReference>
<keyword evidence="6 7" id="KW-0472">Membrane</keyword>
<dbReference type="InterPro" id="IPR000515">
    <property type="entry name" value="MetI-like"/>
</dbReference>
<evidence type="ECO:0000259" key="8">
    <source>
        <dbReference type="PROSITE" id="PS50928"/>
    </source>
</evidence>
<evidence type="ECO:0000256" key="6">
    <source>
        <dbReference type="ARBA" id="ARBA00023136"/>
    </source>
</evidence>
<dbReference type="CDD" id="cd06261">
    <property type="entry name" value="TM_PBP2"/>
    <property type="match status" value="1"/>
</dbReference>
<dbReference type="EMBL" id="CP065321">
    <property type="protein sequence ID" value="QQR29383.1"/>
    <property type="molecule type" value="Genomic_DNA"/>
</dbReference>
<evidence type="ECO:0000313" key="12">
    <source>
        <dbReference type="Proteomes" id="UP000596035"/>
    </source>
</evidence>
<dbReference type="PANTHER" id="PTHR43227:SF11">
    <property type="entry name" value="BLL4140 PROTEIN"/>
    <property type="match status" value="1"/>
</dbReference>
<evidence type="ECO:0000256" key="5">
    <source>
        <dbReference type="ARBA" id="ARBA00022989"/>
    </source>
</evidence>
<reference evidence="9" key="1">
    <citation type="journal article" date="2017" name="Genome Announc.">
        <title>High-Quality Whole-Genome Sequences of the Oligo-Mouse-Microbiota Bacterial Community.</title>
        <authorList>
            <person name="Garzetti D."/>
            <person name="Brugiroux S."/>
            <person name="Bunk B."/>
            <person name="Pukall R."/>
            <person name="McCoy K.D."/>
            <person name="Macpherson A.J."/>
            <person name="Stecher B."/>
        </authorList>
    </citation>
    <scope>NUCLEOTIDE SEQUENCE</scope>
    <source>
        <strain evidence="9">KB18</strain>
    </source>
</reference>
<dbReference type="SUPFAM" id="SSF161098">
    <property type="entry name" value="MetI-like"/>
    <property type="match status" value="1"/>
</dbReference>
<gene>
    <name evidence="9" type="ORF">ADH66_05120</name>
    <name evidence="10" type="ORF">I5Q82_15190</name>
</gene>
<keyword evidence="3" id="KW-1003">Cell membrane</keyword>
<evidence type="ECO:0000256" key="3">
    <source>
        <dbReference type="ARBA" id="ARBA00022475"/>
    </source>
</evidence>
<dbReference type="Gene3D" id="1.10.3720.10">
    <property type="entry name" value="MetI-like"/>
    <property type="match status" value="1"/>
</dbReference>
<evidence type="ECO:0000256" key="2">
    <source>
        <dbReference type="ARBA" id="ARBA00022448"/>
    </source>
</evidence>
<proteinExistence type="inferred from homology"/>
<evidence type="ECO:0000313" key="9">
    <source>
        <dbReference type="EMBL" id="ASB40094.1"/>
    </source>
</evidence>
<reference evidence="10 12" key="3">
    <citation type="submission" date="2020-11" db="EMBL/GenBank/DDBJ databases">
        <title>Closed and high quality bacterial genomes of the OMM12 community.</title>
        <authorList>
            <person name="Marbouty M."/>
            <person name="Lamy-Besnier Q."/>
            <person name="Debarbieux L."/>
            <person name="Koszul R."/>
        </authorList>
    </citation>
    <scope>NUCLEOTIDE SEQUENCE [LARGE SCALE GENOMIC DNA]</scope>
    <source>
        <strain evidence="10 12">KB18</strain>
    </source>
</reference>
<dbReference type="InterPro" id="IPR050809">
    <property type="entry name" value="UgpAE/MalFG_permease"/>
</dbReference>
<feature type="transmembrane region" description="Helical" evidence="7">
    <location>
        <begin position="138"/>
        <end position="165"/>
    </location>
</feature>
<dbReference type="Pfam" id="PF00528">
    <property type="entry name" value="BPD_transp_1"/>
    <property type="match status" value="1"/>
</dbReference>
<keyword evidence="4 7" id="KW-0812">Transmembrane</keyword>
<dbReference type="AlphaFoldDB" id="A0A1Z2XNS3"/>
<feature type="transmembrane region" description="Helical" evidence="7">
    <location>
        <begin position="31"/>
        <end position="50"/>
    </location>
</feature>
<accession>A0A1Z2XNS3</accession>
<evidence type="ECO:0000256" key="7">
    <source>
        <dbReference type="RuleBase" id="RU363032"/>
    </source>
</evidence>
<keyword evidence="5 7" id="KW-1133">Transmembrane helix</keyword>
<feature type="transmembrane region" description="Helical" evidence="7">
    <location>
        <begin position="96"/>
        <end position="117"/>
    </location>
</feature>
<comment type="similarity">
    <text evidence="7">Belongs to the binding-protein-dependent transport system permease family.</text>
</comment>
<name>A0A1Z2XNS3_9FIRM</name>
<sequence length="319" mass="36175">MRNSAPALEAAPRRPRKFTWLNIKKDFIKNWPLFIMVLPAIAFYIIFHYIPMGGLLMAFENYKPKLGFFGSPFVGLKNFADFFGSAYSWRVIRNTIVLSLLQIGIEFPLTILFALLLNELRSKRYRKTIQTVSYMPYFISMVVVAGIIIDFCSTEGAITAIVGAVTGNYDNLLGSPDNWRTIYVVSDLWKNLGFDSIIYVAALSSIDQTLYEAAEIDGANRFQRILRVTIPGIIDTIMIMLILRVGQMLSVGYEKTILLYNPQVYETADILSSFVYRKGLQEANYGYSTAVSLFNSVINFVLLIFANTFSKKYTESGLF</sequence>
<dbReference type="InterPro" id="IPR035906">
    <property type="entry name" value="MetI-like_sf"/>
</dbReference>
<organism evidence="10 12">
    <name type="scientific">Acutalibacter muris</name>
    <dbReference type="NCBI Taxonomy" id="1796620"/>
    <lineage>
        <taxon>Bacteria</taxon>
        <taxon>Bacillati</taxon>
        <taxon>Bacillota</taxon>
        <taxon>Clostridia</taxon>
        <taxon>Eubacteriales</taxon>
        <taxon>Acutalibacteraceae</taxon>
        <taxon>Acutalibacter</taxon>
    </lineage>
</organism>
<comment type="subcellular location">
    <subcellularLocation>
        <location evidence="1 7">Cell membrane</location>
        <topology evidence="1 7">Multi-pass membrane protein</topology>
    </subcellularLocation>
</comment>
<keyword evidence="2 7" id="KW-0813">Transport</keyword>
<dbReference type="KEGG" id="amur:ADH66_05120"/>
<dbReference type="RefSeq" id="WP_066534838.1">
    <property type="nucleotide sequence ID" value="NZ_CP021422.1"/>
</dbReference>
<evidence type="ECO:0000313" key="11">
    <source>
        <dbReference type="Proteomes" id="UP000196710"/>
    </source>
</evidence>
<dbReference type="Proteomes" id="UP000596035">
    <property type="component" value="Chromosome"/>
</dbReference>
<dbReference type="Proteomes" id="UP000196710">
    <property type="component" value="Chromosome"/>
</dbReference>
<feature type="domain" description="ABC transmembrane type-1" evidence="8">
    <location>
        <begin position="92"/>
        <end position="306"/>
    </location>
</feature>
<dbReference type="EMBL" id="CP021422">
    <property type="protein sequence ID" value="ASB40094.1"/>
    <property type="molecule type" value="Genomic_DNA"/>
</dbReference>
<evidence type="ECO:0000256" key="4">
    <source>
        <dbReference type="ARBA" id="ARBA00022692"/>
    </source>
</evidence>
<evidence type="ECO:0000256" key="1">
    <source>
        <dbReference type="ARBA" id="ARBA00004651"/>
    </source>
</evidence>
<feature type="transmembrane region" description="Helical" evidence="7">
    <location>
        <begin position="225"/>
        <end position="243"/>
    </location>
</feature>
<feature type="transmembrane region" description="Helical" evidence="7">
    <location>
        <begin position="285"/>
        <end position="306"/>
    </location>
</feature>
<protein>
    <submittedName>
        <fullName evidence="10">Sugar ABC transporter permease</fullName>
    </submittedName>
</protein>
<dbReference type="PROSITE" id="PS50928">
    <property type="entry name" value="ABC_TM1"/>
    <property type="match status" value="1"/>
</dbReference>
<evidence type="ECO:0000313" key="10">
    <source>
        <dbReference type="EMBL" id="QQR29383.1"/>
    </source>
</evidence>
<reference evidence="11" key="2">
    <citation type="submission" date="2017-05" db="EMBL/GenBank/DDBJ databases">
        <title>Improved OligoMM genomes.</title>
        <authorList>
            <person name="Garzetti D."/>
        </authorList>
    </citation>
    <scope>NUCLEOTIDE SEQUENCE [LARGE SCALE GENOMIC DNA]</scope>
    <source>
        <strain evidence="11">KB18</strain>
    </source>
</reference>
<dbReference type="GO" id="GO:0055085">
    <property type="term" value="P:transmembrane transport"/>
    <property type="evidence" value="ECO:0007669"/>
    <property type="project" value="InterPro"/>
</dbReference>
<keyword evidence="11" id="KW-1185">Reference proteome</keyword>
<dbReference type="PANTHER" id="PTHR43227">
    <property type="entry name" value="BLL4140 PROTEIN"/>
    <property type="match status" value="1"/>
</dbReference>